<dbReference type="OrthoDB" id="1933360at2"/>
<accession>A0A1H9P1P6</accession>
<dbReference type="eggNOG" id="ENOG502Z9CE">
    <property type="taxonomic scope" value="Bacteria"/>
</dbReference>
<dbReference type="Proteomes" id="UP000182584">
    <property type="component" value="Unassembled WGS sequence"/>
</dbReference>
<sequence length="485" mass="55727">MDYKGLAGTFFATVPGDFFSILSSPNRELYLAALFVVRDAFEDELAISKKDLREQILISLENSIASADLSEDVEEGEVIDAELFKTLPGKASFLLGKLIRKGWLCEEDSKQGFERDIVMPDYASDMLEYLYRETRPRAELADCDVFSTYAVLSMAGEESGTRRARTMSRALKVASDNAGDLSKTFRNLYYYIGKYYREHADDENVRDMLEKRFKEGGEQSVIDAYYHPLKTSDSIALYGGDILRFVRELDKDPDLIRQMAQTDTSAEMSGLDEDERILEIRRRIDIIYRTFSEADNKIDMITDRNADYNRRFTQAVIHNLRSDNSIVNKIVRIMKGMEENKAYSMKVQSGLGAVQSTFIDEKSLRTDTYRPEKNEETKMLLRPHHEKDEKRTRDFLKRSFGGYTMADARSYVKDKMHGRKRMETSEIIRETDNFTEDDYTLLIMASLYGFSNGEYKVQKSGRHIEAGSYSVPDMTFTIKESGADS</sequence>
<dbReference type="EMBL" id="FOGJ01000005">
    <property type="protein sequence ID" value="SER41739.1"/>
    <property type="molecule type" value="Genomic_DNA"/>
</dbReference>
<dbReference type="Pfam" id="PF18982">
    <property type="entry name" value="JetA"/>
    <property type="match status" value="1"/>
</dbReference>
<evidence type="ECO:0000313" key="1">
    <source>
        <dbReference type="EMBL" id="SER41739.1"/>
    </source>
</evidence>
<proteinExistence type="predicted"/>
<name>A0A1H9P1P6_BUTFI</name>
<dbReference type="RefSeq" id="WP_074754864.1">
    <property type="nucleotide sequence ID" value="NZ_FOGJ01000005.1"/>
</dbReference>
<dbReference type="AlphaFoldDB" id="A0A1H9P1P6"/>
<organism evidence="1 2">
    <name type="scientific">Butyrivibrio fibrisolvens</name>
    <dbReference type="NCBI Taxonomy" id="831"/>
    <lineage>
        <taxon>Bacteria</taxon>
        <taxon>Bacillati</taxon>
        <taxon>Bacillota</taxon>
        <taxon>Clostridia</taxon>
        <taxon>Lachnospirales</taxon>
        <taxon>Lachnospiraceae</taxon>
        <taxon>Butyrivibrio</taxon>
    </lineage>
</organism>
<dbReference type="InterPro" id="IPR043773">
    <property type="entry name" value="JetA"/>
</dbReference>
<gene>
    <name evidence="1" type="ORF">SAMN04487884_10597</name>
</gene>
<evidence type="ECO:0000313" key="2">
    <source>
        <dbReference type="Proteomes" id="UP000182584"/>
    </source>
</evidence>
<reference evidence="1 2" key="1">
    <citation type="submission" date="2016-10" db="EMBL/GenBank/DDBJ databases">
        <authorList>
            <person name="de Groot N.N."/>
        </authorList>
    </citation>
    <scope>NUCLEOTIDE SEQUENCE [LARGE SCALE GENOMIC DNA]</scope>
    <source>
        <strain evidence="1 2">AR40</strain>
    </source>
</reference>
<protein>
    <submittedName>
        <fullName evidence="1">Uncharacterized protein</fullName>
    </submittedName>
</protein>